<gene>
    <name evidence="3" type="ORF">HB13667_06020</name>
</gene>
<reference evidence="3 4" key="1">
    <citation type="submission" date="2015-10" db="EMBL/GenBank/DDBJ databases">
        <title>Pseudomonas putida clinical strains.</title>
        <authorList>
            <person name="Molina L."/>
            <person name="Udaondo Z."/>
        </authorList>
    </citation>
    <scope>NUCLEOTIDE SEQUENCE [LARGE SCALE GENOMIC DNA]</scope>
    <source>
        <strain evidence="3 4">HB13667</strain>
    </source>
</reference>
<dbReference type="InterPro" id="IPR044265">
    <property type="entry name" value="Terminase_large_su_BPP22"/>
</dbReference>
<evidence type="ECO:0000313" key="3">
    <source>
        <dbReference type="EMBL" id="KPM67599.1"/>
    </source>
</evidence>
<dbReference type="InterPro" id="IPR027417">
    <property type="entry name" value="P-loop_NTPase"/>
</dbReference>
<dbReference type="HAMAP" id="MF_04148">
    <property type="entry name" value="TERL_BPP22"/>
    <property type="match status" value="1"/>
</dbReference>
<dbReference type="Proteomes" id="UP000050437">
    <property type="component" value="Unassembled WGS sequence"/>
</dbReference>
<sequence>MNAVSPSSPATKADKLELLALLEERARRNAQRQYLLQFESLYEWQLKFVRATAEFSSCMLMAANRVGKTRTGLTIDAVHLLGDYPADWEGHRFDSAPLCWLLGFSMEKTRDLLQTPLFGRLQAGQWTGGLIPADRIVDWRSATGTSGAMREVRVRHASGDIATVQFWSYSQGQHAIMGDSVDWYHIDEEPEDKEIYPQVITRTATGDRGRGGRGILTFTPENGRTELVVKFMDEPGEGQYMQRATWDDAPHLSEKTRRELLAAYPAWQRDMRTRGEPLLGTGLIFDFSDDDIKCAPFPCPDHFWVINGCDFGWDHPQAHVQLWIDMEADIVYVAHAWKQSKVTPVTAWGSVKSWAQHVPTAWPSDGLQSEKSSGDEQKKAYVDAGWNMLPEHATWPEGGVGVEAGLVQMYERMTTGRWKVFSHLSGFFEEKMNYHRDEKGRIVKLQDDILSASRYAYMMRRFARQRFQCRPVTHGTHQSHYDPFN</sequence>
<evidence type="ECO:0000256" key="1">
    <source>
        <dbReference type="ARBA" id="ARBA00022612"/>
    </source>
</evidence>
<dbReference type="Pfam" id="PF03237">
    <property type="entry name" value="Terminase_6N"/>
    <property type="match status" value="1"/>
</dbReference>
<dbReference type="Gene3D" id="3.40.50.300">
    <property type="entry name" value="P-loop containing nucleotide triphosphate hydrolases"/>
    <property type="match status" value="1"/>
</dbReference>
<dbReference type="GO" id="GO:0016887">
    <property type="term" value="F:ATP hydrolysis activity"/>
    <property type="evidence" value="ECO:0007669"/>
    <property type="project" value="InterPro"/>
</dbReference>
<dbReference type="AlphaFoldDB" id="A0A0P7DI70"/>
<dbReference type="Gene3D" id="3.30.420.280">
    <property type="match status" value="1"/>
</dbReference>
<dbReference type="Pfam" id="PF17289">
    <property type="entry name" value="Terminase_6C"/>
    <property type="match status" value="1"/>
</dbReference>
<dbReference type="InterPro" id="IPR035421">
    <property type="entry name" value="Terminase_6C"/>
</dbReference>
<dbReference type="RefSeq" id="WP_054572273.1">
    <property type="nucleotide sequence ID" value="NZ_LKKS01000033.1"/>
</dbReference>
<protein>
    <submittedName>
        <fullName evidence="3">DNA packaging protein</fullName>
    </submittedName>
</protein>
<dbReference type="EMBL" id="LKKS01000033">
    <property type="protein sequence ID" value="KPM67599.1"/>
    <property type="molecule type" value="Genomic_DNA"/>
</dbReference>
<organism evidence="3 4">
    <name type="scientific">Pseudomonas putida</name>
    <name type="common">Arthrobacter siderocapsulatus</name>
    <dbReference type="NCBI Taxonomy" id="303"/>
    <lineage>
        <taxon>Bacteria</taxon>
        <taxon>Pseudomonadati</taxon>
        <taxon>Pseudomonadota</taxon>
        <taxon>Gammaproteobacteria</taxon>
        <taxon>Pseudomonadales</taxon>
        <taxon>Pseudomonadaceae</taxon>
        <taxon>Pseudomonas</taxon>
    </lineage>
</organism>
<keyword evidence="1" id="KW-1188">Viral release from host cell</keyword>
<dbReference type="GO" id="GO:0004519">
    <property type="term" value="F:endonuclease activity"/>
    <property type="evidence" value="ECO:0007669"/>
    <property type="project" value="InterPro"/>
</dbReference>
<proteinExistence type="inferred from homology"/>
<name>A0A0P7DI70_PSEPU</name>
<feature type="domain" description="Terminase large subunit gp17-like C-terminal" evidence="2">
    <location>
        <begin position="308"/>
        <end position="459"/>
    </location>
</feature>
<evidence type="ECO:0000259" key="2">
    <source>
        <dbReference type="Pfam" id="PF17289"/>
    </source>
</evidence>
<comment type="caution">
    <text evidence="3">The sequence shown here is derived from an EMBL/GenBank/DDBJ whole genome shotgun (WGS) entry which is preliminary data.</text>
</comment>
<accession>A0A0P7DI70</accession>
<evidence type="ECO:0000313" key="4">
    <source>
        <dbReference type="Proteomes" id="UP000050437"/>
    </source>
</evidence>